<evidence type="ECO:0000313" key="2">
    <source>
        <dbReference type="Proteomes" id="UP000015103"/>
    </source>
</evidence>
<reference evidence="2" key="1">
    <citation type="submission" date="2015-04" db="EMBL/GenBank/DDBJ databases">
        <authorList>
            <person name="Wilson R.K."/>
            <person name="Warren W."/>
            <person name="Dotson E."/>
            <person name="Oliveira P.L."/>
        </authorList>
    </citation>
    <scope>NUCLEOTIDE SEQUENCE</scope>
</reference>
<evidence type="ECO:0000313" key="1">
    <source>
        <dbReference type="EnsemblMetazoa" id="RPRC006198-PA"/>
    </source>
</evidence>
<dbReference type="HOGENOM" id="CLU_2779019_0_0_1"/>
<dbReference type="Proteomes" id="UP000015103">
    <property type="component" value="Unassembled WGS sequence"/>
</dbReference>
<dbReference type="VEuPathDB" id="VectorBase:RPRC006198"/>
<accession>T1HQ74</accession>
<reference evidence="1" key="2">
    <citation type="submission" date="2015-05" db="UniProtKB">
        <authorList>
            <consortium name="EnsemblMetazoa"/>
        </authorList>
    </citation>
    <scope>IDENTIFICATION</scope>
</reference>
<organism evidence="1 2">
    <name type="scientific">Rhodnius prolixus</name>
    <name type="common">Triatomid bug</name>
    <dbReference type="NCBI Taxonomy" id="13249"/>
    <lineage>
        <taxon>Eukaryota</taxon>
        <taxon>Metazoa</taxon>
        <taxon>Ecdysozoa</taxon>
        <taxon>Arthropoda</taxon>
        <taxon>Hexapoda</taxon>
        <taxon>Insecta</taxon>
        <taxon>Pterygota</taxon>
        <taxon>Neoptera</taxon>
        <taxon>Paraneoptera</taxon>
        <taxon>Hemiptera</taxon>
        <taxon>Heteroptera</taxon>
        <taxon>Panheteroptera</taxon>
        <taxon>Cimicomorpha</taxon>
        <taxon>Reduviidae</taxon>
        <taxon>Triatominae</taxon>
        <taxon>Rhodnius</taxon>
    </lineage>
</organism>
<proteinExistence type="predicted"/>
<dbReference type="InParanoid" id="T1HQ74"/>
<dbReference type="EnsemblMetazoa" id="RPRC004861-RA">
    <property type="protein sequence ID" value="RPRC004861-PA"/>
    <property type="gene ID" value="RPRC004861"/>
</dbReference>
<dbReference type="EMBL" id="ACPB03023442">
    <property type="status" value="NOT_ANNOTATED_CDS"/>
    <property type="molecule type" value="Genomic_DNA"/>
</dbReference>
<keyword evidence="2" id="KW-1185">Reference proteome</keyword>
<dbReference type="EMBL" id="ACPB03022330">
    <property type="status" value="NOT_ANNOTATED_CDS"/>
    <property type="molecule type" value="Genomic_DNA"/>
</dbReference>
<protein>
    <submittedName>
        <fullName evidence="1">Uncharacterized protein</fullName>
    </submittedName>
</protein>
<sequence>MDAENKNELHSDSLVSKQMTLAAQIVENISEALQKKGSVGEILFTRKRTQGRVDAISSNVIGGMDKTRM</sequence>
<dbReference type="EMBL" id="ACPB03019594">
    <property type="status" value="NOT_ANNOTATED_CDS"/>
    <property type="molecule type" value="Genomic_DNA"/>
</dbReference>
<dbReference type="EnsemblMetazoa" id="RPRC006198-RA">
    <property type="protein sequence ID" value="RPRC006198-PA"/>
    <property type="gene ID" value="RPRC006198"/>
</dbReference>
<dbReference type="VEuPathDB" id="VectorBase:RPRC003709"/>
<dbReference type="AlphaFoldDB" id="T1HQ74"/>
<name>T1HQ74_RHOPR</name>
<dbReference type="EnsemblMetazoa" id="RPRC003709-RA">
    <property type="protein sequence ID" value="RPRC003709-PA"/>
    <property type="gene ID" value="RPRC003709"/>
</dbReference>
<dbReference type="VEuPathDB" id="VectorBase:RPRC004861"/>